<sequence>MLACSGSLAKKEIDLIISLVLVLPLGQEAGSPERRFSALTNTMRNQGTYPADPVMKTQWSEGI</sequence>
<dbReference type="Proteomes" id="UP000811609">
    <property type="component" value="Chromosome 4"/>
</dbReference>
<proteinExistence type="predicted"/>
<reference evidence="1" key="1">
    <citation type="submission" date="2020-12" db="EMBL/GenBank/DDBJ databases">
        <title>WGS assembly of Carya illinoinensis cv. Pawnee.</title>
        <authorList>
            <person name="Platts A."/>
            <person name="Shu S."/>
            <person name="Wright S."/>
            <person name="Barry K."/>
            <person name="Edger P."/>
            <person name="Pires J.C."/>
            <person name="Schmutz J."/>
        </authorList>
    </citation>
    <scope>NUCLEOTIDE SEQUENCE</scope>
    <source>
        <tissue evidence="1">Leaf</tissue>
    </source>
</reference>
<name>A0A8T1QTU7_CARIL</name>
<gene>
    <name evidence="1" type="ORF">CIPAW_04G159900</name>
</gene>
<accession>A0A8T1QTU7</accession>
<evidence type="ECO:0000313" key="2">
    <source>
        <dbReference type="Proteomes" id="UP000811609"/>
    </source>
</evidence>
<organism evidence="1 2">
    <name type="scientific">Carya illinoinensis</name>
    <name type="common">Pecan</name>
    <dbReference type="NCBI Taxonomy" id="32201"/>
    <lineage>
        <taxon>Eukaryota</taxon>
        <taxon>Viridiplantae</taxon>
        <taxon>Streptophyta</taxon>
        <taxon>Embryophyta</taxon>
        <taxon>Tracheophyta</taxon>
        <taxon>Spermatophyta</taxon>
        <taxon>Magnoliopsida</taxon>
        <taxon>eudicotyledons</taxon>
        <taxon>Gunneridae</taxon>
        <taxon>Pentapetalae</taxon>
        <taxon>rosids</taxon>
        <taxon>fabids</taxon>
        <taxon>Fagales</taxon>
        <taxon>Juglandaceae</taxon>
        <taxon>Carya</taxon>
    </lineage>
</organism>
<comment type="caution">
    <text evidence="1">The sequence shown here is derived from an EMBL/GenBank/DDBJ whole genome shotgun (WGS) entry which is preliminary data.</text>
</comment>
<dbReference type="AlphaFoldDB" id="A0A8T1QTU7"/>
<evidence type="ECO:0000313" key="1">
    <source>
        <dbReference type="EMBL" id="KAG6658420.1"/>
    </source>
</evidence>
<protein>
    <submittedName>
        <fullName evidence="1">Uncharacterized protein</fullName>
    </submittedName>
</protein>
<dbReference type="EMBL" id="CM031812">
    <property type="protein sequence ID" value="KAG6658420.1"/>
    <property type="molecule type" value="Genomic_DNA"/>
</dbReference>
<keyword evidence="2" id="KW-1185">Reference proteome</keyword>